<proteinExistence type="predicted"/>
<dbReference type="InterPro" id="IPR019264">
    <property type="entry name" value="DUF2179"/>
</dbReference>
<evidence type="ECO:0000259" key="7">
    <source>
        <dbReference type="Pfam" id="PF10035"/>
    </source>
</evidence>
<dbReference type="Pfam" id="PF02588">
    <property type="entry name" value="YitT_membrane"/>
    <property type="match status" value="1"/>
</dbReference>
<dbReference type="Proteomes" id="UP000703674">
    <property type="component" value="Unassembled WGS sequence"/>
</dbReference>
<evidence type="ECO:0000313" key="9">
    <source>
        <dbReference type="Proteomes" id="UP000703674"/>
    </source>
</evidence>
<keyword evidence="4 6" id="KW-1133">Transmembrane helix</keyword>
<feature type="transmembrane region" description="Helical" evidence="6">
    <location>
        <begin position="151"/>
        <end position="173"/>
    </location>
</feature>
<comment type="subcellular location">
    <subcellularLocation>
        <location evidence="1">Cell membrane</location>
        <topology evidence="1">Multi-pass membrane protein</topology>
    </subcellularLocation>
</comment>
<evidence type="ECO:0000256" key="4">
    <source>
        <dbReference type="ARBA" id="ARBA00022989"/>
    </source>
</evidence>
<dbReference type="InterPro" id="IPR015867">
    <property type="entry name" value="N-reg_PII/ATP_PRibTrfase_C"/>
</dbReference>
<comment type="caution">
    <text evidence="8">The sequence shown here is derived from an EMBL/GenBank/DDBJ whole genome shotgun (WGS) entry which is preliminary data.</text>
</comment>
<dbReference type="InterPro" id="IPR051461">
    <property type="entry name" value="UPF0750_membrane"/>
</dbReference>
<gene>
    <name evidence="8" type="ORF">HC175_06155</name>
</gene>
<feature type="transmembrane region" description="Helical" evidence="6">
    <location>
        <begin position="84"/>
        <end position="106"/>
    </location>
</feature>
<feature type="transmembrane region" description="Helical" evidence="6">
    <location>
        <begin position="12"/>
        <end position="37"/>
    </location>
</feature>
<dbReference type="Pfam" id="PF10035">
    <property type="entry name" value="DUF2179"/>
    <property type="match status" value="1"/>
</dbReference>
<dbReference type="EMBL" id="JAAVJR010000003">
    <property type="protein sequence ID" value="NJW52497.1"/>
    <property type="molecule type" value="Genomic_DNA"/>
</dbReference>
<evidence type="ECO:0000256" key="6">
    <source>
        <dbReference type="SAM" id="Phobius"/>
    </source>
</evidence>
<keyword evidence="2" id="KW-1003">Cell membrane</keyword>
<evidence type="ECO:0000256" key="2">
    <source>
        <dbReference type="ARBA" id="ARBA00022475"/>
    </source>
</evidence>
<evidence type="ECO:0000256" key="5">
    <source>
        <dbReference type="ARBA" id="ARBA00023136"/>
    </source>
</evidence>
<feature type="transmembrane region" description="Helical" evidence="6">
    <location>
        <begin position="57"/>
        <end position="77"/>
    </location>
</feature>
<evidence type="ECO:0000256" key="3">
    <source>
        <dbReference type="ARBA" id="ARBA00022692"/>
    </source>
</evidence>
<organism evidence="8 9">
    <name type="scientific">Salinimicrobium oceani</name>
    <dbReference type="NCBI Taxonomy" id="2722702"/>
    <lineage>
        <taxon>Bacteria</taxon>
        <taxon>Pseudomonadati</taxon>
        <taxon>Bacteroidota</taxon>
        <taxon>Flavobacteriia</taxon>
        <taxon>Flavobacteriales</taxon>
        <taxon>Flavobacteriaceae</taxon>
        <taxon>Salinimicrobium</taxon>
    </lineage>
</organism>
<evidence type="ECO:0000256" key="1">
    <source>
        <dbReference type="ARBA" id="ARBA00004651"/>
    </source>
</evidence>
<protein>
    <submittedName>
        <fullName evidence="8">YitT family protein</fullName>
    </submittedName>
</protein>
<accession>A0ABX1CW46</accession>
<dbReference type="PANTHER" id="PTHR33545:SF3">
    <property type="entry name" value="UPF0750 MEMBRANE PROTEIN YQFU"/>
    <property type="match status" value="1"/>
</dbReference>
<feature type="domain" description="DUF2179" evidence="7">
    <location>
        <begin position="227"/>
        <end position="285"/>
    </location>
</feature>
<dbReference type="CDD" id="cd16380">
    <property type="entry name" value="YitT_C"/>
    <property type="match status" value="1"/>
</dbReference>
<sequence length="313" mass="34739">MQKSDKINWRALFSPQSVIYSLLGIFSATVALEGFMLPNHFLDGGITGISIVVEELLQIPFTYLLVAFNLPFLYLGYKKIGKTFALRALLSILLLTVLMHFLEVPAVTEDKVLIAVFGGFLIGLGLGLVIKGGGVLDGLEIMAFYTTRNSAFSTAEIILALNGLIFLGAAFVFDLETAMYSFLVYFTAAKTTDYVVNGFEEFTALSIISSECEVVKSLIVNEYGKAITVYKGERGYLPGAYEIKHDCDIVMTIVTRLELHRIKEATLKIDPNAFFFVQRIKEVKGGIGRQTTKDPFKDYVRKNLQRSDVETGE</sequence>
<dbReference type="RefSeq" id="WP_168137620.1">
    <property type="nucleotide sequence ID" value="NZ_JAAVJR010000003.1"/>
</dbReference>
<evidence type="ECO:0000313" key="8">
    <source>
        <dbReference type="EMBL" id="NJW52497.1"/>
    </source>
</evidence>
<dbReference type="PANTHER" id="PTHR33545">
    <property type="entry name" value="UPF0750 MEMBRANE PROTEIN YITT-RELATED"/>
    <property type="match status" value="1"/>
</dbReference>
<keyword evidence="3 6" id="KW-0812">Transmembrane</keyword>
<dbReference type="PIRSF" id="PIRSF006483">
    <property type="entry name" value="Membrane_protein_YitT"/>
    <property type="match status" value="1"/>
</dbReference>
<reference evidence="8 9" key="1">
    <citation type="submission" date="2020-03" db="EMBL/GenBank/DDBJ databases">
        <title>Salinimicrobium sp. nov, isolated from SCS.</title>
        <authorList>
            <person name="Cao W.R."/>
        </authorList>
    </citation>
    <scope>NUCLEOTIDE SEQUENCE [LARGE SCALE GENOMIC DNA]</scope>
    <source>
        <strain evidence="9">J15B91</strain>
    </source>
</reference>
<keyword evidence="5 6" id="KW-0472">Membrane</keyword>
<feature type="transmembrane region" description="Helical" evidence="6">
    <location>
        <begin position="112"/>
        <end position="130"/>
    </location>
</feature>
<name>A0ABX1CW46_9FLAO</name>
<dbReference type="Gene3D" id="3.30.70.120">
    <property type="match status" value="1"/>
</dbReference>
<dbReference type="InterPro" id="IPR003740">
    <property type="entry name" value="YitT"/>
</dbReference>
<keyword evidence="9" id="KW-1185">Reference proteome</keyword>